<feature type="domain" description="C2H2-type" evidence="2">
    <location>
        <begin position="358"/>
        <end position="384"/>
    </location>
</feature>
<feature type="compositionally biased region" description="Basic and acidic residues" evidence="1">
    <location>
        <begin position="142"/>
        <end position="171"/>
    </location>
</feature>
<feature type="region of interest" description="Disordered" evidence="1">
    <location>
        <begin position="293"/>
        <end position="315"/>
    </location>
</feature>
<dbReference type="GeneID" id="31014831"/>
<dbReference type="RefSeq" id="XP_020129354.1">
    <property type="nucleotide sequence ID" value="XM_020274570.1"/>
</dbReference>
<feature type="compositionally biased region" description="Acidic residues" evidence="1">
    <location>
        <begin position="101"/>
        <end position="125"/>
    </location>
</feature>
<evidence type="ECO:0000256" key="1">
    <source>
        <dbReference type="SAM" id="MobiDB-lite"/>
    </source>
</evidence>
<feature type="domain" description="C2H2-type" evidence="2">
    <location>
        <begin position="393"/>
        <end position="416"/>
    </location>
</feature>
<dbReference type="InterPro" id="IPR058925">
    <property type="entry name" value="zf-C2H2_AcuF"/>
</dbReference>
<reference evidence="3 4" key="1">
    <citation type="submission" date="2016-10" db="EMBL/GenBank/DDBJ databases">
        <title>Proteomics and genomics reveal pathogen-plant mechanisms compatible with a hemibiotrophic lifestyle of Diplodia corticola.</title>
        <authorList>
            <person name="Fernandes I."/>
            <person name="De Jonge R."/>
            <person name="Van De Peer Y."/>
            <person name="Devreese B."/>
            <person name="Alves A."/>
            <person name="Esteves A.C."/>
        </authorList>
    </citation>
    <scope>NUCLEOTIDE SEQUENCE [LARGE SCALE GENOMIC DNA]</scope>
    <source>
        <strain evidence="3 4">CBS 112549</strain>
    </source>
</reference>
<feature type="compositionally biased region" description="Basic residues" evidence="1">
    <location>
        <begin position="463"/>
        <end position="472"/>
    </location>
</feature>
<dbReference type="UniPathway" id="UPA00143"/>
<evidence type="ECO:0000313" key="4">
    <source>
        <dbReference type="Proteomes" id="UP000183809"/>
    </source>
</evidence>
<accession>A0A1J9QVS7</accession>
<feature type="compositionally biased region" description="Polar residues" evidence="1">
    <location>
        <begin position="172"/>
        <end position="182"/>
    </location>
</feature>
<dbReference type="AlphaFoldDB" id="A0A1J9QVS7"/>
<evidence type="ECO:0000313" key="3">
    <source>
        <dbReference type="EMBL" id="OJD33094.1"/>
    </source>
</evidence>
<keyword evidence="4" id="KW-1185">Reference proteome</keyword>
<dbReference type="PANTHER" id="PTHR35391">
    <property type="entry name" value="C2H2-TYPE DOMAIN-CONTAINING PROTEIN-RELATED"/>
    <property type="match status" value="1"/>
</dbReference>
<dbReference type="STRING" id="236234.A0A1J9QVS7"/>
<feature type="region of interest" description="Disordered" evidence="1">
    <location>
        <begin position="93"/>
        <end position="188"/>
    </location>
</feature>
<name>A0A1J9QVS7_9PEZI</name>
<dbReference type="OrthoDB" id="20872at2759"/>
<comment type="caution">
    <text evidence="3">The sequence shown here is derived from an EMBL/GenBank/DDBJ whole genome shotgun (WGS) entry which is preliminary data.</text>
</comment>
<dbReference type="SMART" id="SM00355">
    <property type="entry name" value="ZnF_C2H2"/>
    <property type="match status" value="2"/>
</dbReference>
<feature type="region of interest" description="Disordered" evidence="1">
    <location>
        <begin position="451"/>
        <end position="513"/>
    </location>
</feature>
<dbReference type="PANTHER" id="PTHR35391:SF7">
    <property type="entry name" value="C2H2-TYPE DOMAIN-CONTAINING PROTEIN"/>
    <property type="match status" value="1"/>
</dbReference>
<sequence>MRTTTLSKPTVPPSDALALYDACLRLFRSLLSLDSRDVVIREYQTLVLWGEGRRDQLGVAIEKSERLRKVTLRSLCSILRALRSLMRIMRNEQTTSSLTDTDFEESDESDEDTSDSSSDDTDAGVEDPFSFRTSRLSSVKEGGTRARSDVDTPDPRKGKEPFNAVETERTEISQGSSASASLKNPDRDDTTSMLIFDSDFAEKLDDLRVYVQGLVDLGSTIEQPADHNKDSRQISERHLSKSLSSLLEPAAYTGQIQVRFPKIRAELATELGVLNYIRFVRLQLRRQTNRGTSVTSEGVYTPSITSTSPGGSAVRVPPLPSEELNCKSIGCCIACGMSVNVKDRRQWKEHVFHDLRPYVCLVPGCQLETFNDRSSFGSHLVTYHANDPLVTQQQCPICHKTAFTSQPCFLLHVARHMEEIALAALPSGVESDSLVEDNVSTDDEHELARAVTTDLENNNTKDKRSRPPRHRSLSSIEIGSRRFRTLRKHPPDDRTRSKSKTRTRPLMAETASAEDPALHTELVHMLAPQPMEMREITRRMKVSEEEIRPTLAKVAREQKGKWKLADRAYKELDPFSPSVRFPTEEERKKAIDRAVGALDRQRLDPRDEIWQKLLPEAERGKGKTLSRLTRGAFAAVAFPGVLPKRPQG</sequence>
<dbReference type="Proteomes" id="UP000183809">
    <property type="component" value="Unassembled WGS sequence"/>
</dbReference>
<organism evidence="3 4">
    <name type="scientific">Diplodia corticola</name>
    <dbReference type="NCBI Taxonomy" id="236234"/>
    <lineage>
        <taxon>Eukaryota</taxon>
        <taxon>Fungi</taxon>
        <taxon>Dikarya</taxon>
        <taxon>Ascomycota</taxon>
        <taxon>Pezizomycotina</taxon>
        <taxon>Dothideomycetes</taxon>
        <taxon>Dothideomycetes incertae sedis</taxon>
        <taxon>Botryosphaeriales</taxon>
        <taxon>Botryosphaeriaceae</taxon>
        <taxon>Diplodia</taxon>
    </lineage>
</organism>
<dbReference type="InterPro" id="IPR013087">
    <property type="entry name" value="Znf_C2H2_type"/>
</dbReference>
<feature type="compositionally biased region" description="Low complexity" evidence="1">
    <location>
        <begin position="301"/>
        <end position="312"/>
    </location>
</feature>
<dbReference type="GO" id="GO:0016567">
    <property type="term" value="P:protein ubiquitination"/>
    <property type="evidence" value="ECO:0007669"/>
    <property type="project" value="UniProtKB-UniPathway"/>
</dbReference>
<protein>
    <submittedName>
        <fullName evidence="3">Transcription factor c2h2</fullName>
    </submittedName>
</protein>
<dbReference type="EMBL" id="MNUE01000033">
    <property type="protein sequence ID" value="OJD33094.1"/>
    <property type="molecule type" value="Genomic_DNA"/>
</dbReference>
<gene>
    <name evidence="3" type="ORF">BKCO1_330007</name>
</gene>
<proteinExistence type="predicted"/>
<dbReference type="Pfam" id="PF26082">
    <property type="entry name" value="zf-C2H2_AcuF"/>
    <property type="match status" value="1"/>
</dbReference>
<evidence type="ECO:0000259" key="2">
    <source>
        <dbReference type="SMART" id="SM00355"/>
    </source>
</evidence>